<evidence type="ECO:0000313" key="3">
    <source>
        <dbReference type="Proteomes" id="UP000738349"/>
    </source>
</evidence>
<feature type="compositionally biased region" description="Polar residues" evidence="1">
    <location>
        <begin position="190"/>
        <end position="200"/>
    </location>
</feature>
<accession>A0A9P9DTU3</accession>
<gene>
    <name evidence="2" type="ORF">EDB81DRAFT_220601</name>
</gene>
<organism evidence="2 3">
    <name type="scientific">Dactylonectria macrodidyma</name>
    <dbReference type="NCBI Taxonomy" id="307937"/>
    <lineage>
        <taxon>Eukaryota</taxon>
        <taxon>Fungi</taxon>
        <taxon>Dikarya</taxon>
        <taxon>Ascomycota</taxon>
        <taxon>Pezizomycotina</taxon>
        <taxon>Sordariomycetes</taxon>
        <taxon>Hypocreomycetidae</taxon>
        <taxon>Hypocreales</taxon>
        <taxon>Nectriaceae</taxon>
        <taxon>Dactylonectria</taxon>
    </lineage>
</organism>
<evidence type="ECO:0000256" key="1">
    <source>
        <dbReference type="SAM" id="MobiDB-lite"/>
    </source>
</evidence>
<feature type="compositionally biased region" description="Polar residues" evidence="1">
    <location>
        <begin position="122"/>
        <end position="139"/>
    </location>
</feature>
<comment type="caution">
    <text evidence="2">The sequence shown here is derived from an EMBL/GenBank/DDBJ whole genome shotgun (WGS) entry which is preliminary data.</text>
</comment>
<protein>
    <submittedName>
        <fullName evidence="2">Uncharacterized protein</fullName>
    </submittedName>
</protein>
<dbReference type="AlphaFoldDB" id="A0A9P9DTU3"/>
<reference evidence="2" key="1">
    <citation type="journal article" date="2021" name="Nat. Commun.">
        <title>Genetic determinants of endophytism in the Arabidopsis root mycobiome.</title>
        <authorList>
            <person name="Mesny F."/>
            <person name="Miyauchi S."/>
            <person name="Thiergart T."/>
            <person name="Pickel B."/>
            <person name="Atanasova L."/>
            <person name="Karlsson M."/>
            <person name="Huettel B."/>
            <person name="Barry K.W."/>
            <person name="Haridas S."/>
            <person name="Chen C."/>
            <person name="Bauer D."/>
            <person name="Andreopoulos W."/>
            <person name="Pangilinan J."/>
            <person name="LaButti K."/>
            <person name="Riley R."/>
            <person name="Lipzen A."/>
            <person name="Clum A."/>
            <person name="Drula E."/>
            <person name="Henrissat B."/>
            <person name="Kohler A."/>
            <person name="Grigoriev I.V."/>
            <person name="Martin F.M."/>
            <person name="Hacquard S."/>
        </authorList>
    </citation>
    <scope>NUCLEOTIDE SEQUENCE</scope>
    <source>
        <strain evidence="2">MPI-CAGE-AT-0147</strain>
    </source>
</reference>
<feature type="region of interest" description="Disordered" evidence="1">
    <location>
        <begin position="15"/>
        <end position="201"/>
    </location>
</feature>
<dbReference type="Proteomes" id="UP000738349">
    <property type="component" value="Unassembled WGS sequence"/>
</dbReference>
<name>A0A9P9DTU3_9HYPO</name>
<dbReference type="OrthoDB" id="331602at2759"/>
<keyword evidence="3" id="KW-1185">Reference proteome</keyword>
<dbReference type="EMBL" id="JAGMUV010000022">
    <property type="protein sequence ID" value="KAH7124406.1"/>
    <property type="molecule type" value="Genomic_DNA"/>
</dbReference>
<feature type="compositionally biased region" description="Low complexity" evidence="1">
    <location>
        <begin position="33"/>
        <end position="53"/>
    </location>
</feature>
<sequence length="218" mass="22775">MLEIDAEKEIHSFVHKAAAGKTKPPMRTSTRQSSIATTTSSAPAPASTGGSASIPPPSLSPSVQSPPDDDASEHNSVPPEPKTESKLRRLGTMFGGRRRQSMHAGFGPLSPQKAPSFGRLGTSHSQNSQVSPKSSATNLHQDHSRLSSLAETLHTPKLADADSFLPKSAASHKNTNGVTLHDAPVDTPTVAPTGSGVNNTHETDVSDVLLLPGPLLSY</sequence>
<proteinExistence type="predicted"/>
<evidence type="ECO:0000313" key="2">
    <source>
        <dbReference type="EMBL" id="KAH7124406.1"/>
    </source>
</evidence>